<dbReference type="InParanoid" id="A0A0C3BSI0"/>
<proteinExistence type="predicted"/>
<evidence type="ECO:0000313" key="1">
    <source>
        <dbReference type="EMBL" id="KIM80292.1"/>
    </source>
</evidence>
<reference evidence="1 2" key="1">
    <citation type="submission" date="2014-04" db="EMBL/GenBank/DDBJ databases">
        <authorList>
            <consortium name="DOE Joint Genome Institute"/>
            <person name="Kuo A."/>
            <person name="Tarkka M."/>
            <person name="Buscot F."/>
            <person name="Kohler A."/>
            <person name="Nagy L.G."/>
            <person name="Floudas D."/>
            <person name="Copeland A."/>
            <person name="Barry K.W."/>
            <person name="Cichocki N."/>
            <person name="Veneault-Fourrey C."/>
            <person name="LaButti K."/>
            <person name="Lindquist E.A."/>
            <person name="Lipzen A."/>
            <person name="Lundell T."/>
            <person name="Morin E."/>
            <person name="Murat C."/>
            <person name="Sun H."/>
            <person name="Tunlid A."/>
            <person name="Henrissat B."/>
            <person name="Grigoriev I.V."/>
            <person name="Hibbett D.S."/>
            <person name="Martin F."/>
            <person name="Nordberg H.P."/>
            <person name="Cantor M.N."/>
            <person name="Hua S.X."/>
        </authorList>
    </citation>
    <scope>NUCLEOTIDE SEQUENCE [LARGE SCALE GENOMIC DNA]</scope>
    <source>
        <strain evidence="1 2">F 1598</strain>
    </source>
</reference>
<accession>A0A0C3BSI0</accession>
<name>A0A0C3BSI0_PILCF</name>
<evidence type="ECO:0000313" key="2">
    <source>
        <dbReference type="Proteomes" id="UP000054166"/>
    </source>
</evidence>
<organism evidence="1 2">
    <name type="scientific">Piloderma croceum (strain F 1598)</name>
    <dbReference type="NCBI Taxonomy" id="765440"/>
    <lineage>
        <taxon>Eukaryota</taxon>
        <taxon>Fungi</taxon>
        <taxon>Dikarya</taxon>
        <taxon>Basidiomycota</taxon>
        <taxon>Agaricomycotina</taxon>
        <taxon>Agaricomycetes</taxon>
        <taxon>Agaricomycetidae</taxon>
        <taxon>Atheliales</taxon>
        <taxon>Atheliaceae</taxon>
        <taxon>Piloderma</taxon>
    </lineage>
</organism>
<dbReference type="Proteomes" id="UP000054166">
    <property type="component" value="Unassembled WGS sequence"/>
</dbReference>
<dbReference type="AlphaFoldDB" id="A0A0C3BSI0"/>
<protein>
    <submittedName>
        <fullName evidence="1">Uncharacterized protein</fullName>
    </submittedName>
</protein>
<gene>
    <name evidence="1" type="ORF">PILCRDRAFT_540572</name>
</gene>
<sequence length="152" mass="16934">MKTTNENGHPTGQTRVHTASTAVRQGLLYHESKSQHHSLLNPTSRPDILCTKHTTKVVQTPIRRQSLSRCFFHSHPNERKPWIDFLKNISYVVTGSSTWNVSTSLCSCLLDGCNEPRCMSGPGQVLEQVETRVMADDDGTRKDPDVSCAVEA</sequence>
<dbReference type="HOGENOM" id="CLU_1723075_0_0_1"/>
<dbReference type="EMBL" id="KN833005">
    <property type="protein sequence ID" value="KIM80292.1"/>
    <property type="molecule type" value="Genomic_DNA"/>
</dbReference>
<reference evidence="2" key="2">
    <citation type="submission" date="2015-01" db="EMBL/GenBank/DDBJ databases">
        <title>Evolutionary Origins and Diversification of the Mycorrhizal Mutualists.</title>
        <authorList>
            <consortium name="DOE Joint Genome Institute"/>
            <consortium name="Mycorrhizal Genomics Consortium"/>
            <person name="Kohler A."/>
            <person name="Kuo A."/>
            <person name="Nagy L.G."/>
            <person name="Floudas D."/>
            <person name="Copeland A."/>
            <person name="Barry K.W."/>
            <person name="Cichocki N."/>
            <person name="Veneault-Fourrey C."/>
            <person name="LaButti K."/>
            <person name="Lindquist E.A."/>
            <person name="Lipzen A."/>
            <person name="Lundell T."/>
            <person name="Morin E."/>
            <person name="Murat C."/>
            <person name="Riley R."/>
            <person name="Ohm R."/>
            <person name="Sun H."/>
            <person name="Tunlid A."/>
            <person name="Henrissat B."/>
            <person name="Grigoriev I.V."/>
            <person name="Hibbett D.S."/>
            <person name="Martin F."/>
        </authorList>
    </citation>
    <scope>NUCLEOTIDE SEQUENCE [LARGE SCALE GENOMIC DNA]</scope>
    <source>
        <strain evidence="2">F 1598</strain>
    </source>
</reference>
<keyword evidence="2" id="KW-1185">Reference proteome</keyword>